<protein>
    <recommendedName>
        <fullName evidence="4">Nitrate reductase</fullName>
    </recommendedName>
</protein>
<sequence length="48" mass="5190">MSSSPHEPHNEFEPQDAVEAVVPVIPIVLPLVGGVLMFLLAFIAIYMA</sequence>
<accession>A0A848H0Z6</accession>
<keyword evidence="1" id="KW-0812">Transmembrane</keyword>
<evidence type="ECO:0000313" key="2">
    <source>
        <dbReference type="EMBL" id="NML42413.1"/>
    </source>
</evidence>
<keyword evidence="3" id="KW-1185">Reference proteome</keyword>
<name>A0A848H0Z6_9BURK</name>
<dbReference type="EMBL" id="JABBFX010000001">
    <property type="protein sequence ID" value="NML42413.1"/>
    <property type="molecule type" value="Genomic_DNA"/>
</dbReference>
<comment type="caution">
    <text evidence="2">The sequence shown here is derived from an EMBL/GenBank/DDBJ whole genome shotgun (WGS) entry which is preliminary data.</text>
</comment>
<dbReference type="RefSeq" id="WP_169416625.1">
    <property type="nucleotide sequence ID" value="NZ_JABBFX010000001.1"/>
</dbReference>
<organism evidence="2 3">
    <name type="scientific">Ramlibacter agri</name>
    <dbReference type="NCBI Taxonomy" id="2728837"/>
    <lineage>
        <taxon>Bacteria</taxon>
        <taxon>Pseudomonadati</taxon>
        <taxon>Pseudomonadota</taxon>
        <taxon>Betaproteobacteria</taxon>
        <taxon>Burkholderiales</taxon>
        <taxon>Comamonadaceae</taxon>
        <taxon>Ramlibacter</taxon>
    </lineage>
</organism>
<gene>
    <name evidence="2" type="ORF">HHL11_01545</name>
</gene>
<dbReference type="AlphaFoldDB" id="A0A848H0Z6"/>
<evidence type="ECO:0000256" key="1">
    <source>
        <dbReference type="SAM" id="Phobius"/>
    </source>
</evidence>
<keyword evidence="1" id="KW-0472">Membrane</keyword>
<evidence type="ECO:0000313" key="3">
    <source>
        <dbReference type="Proteomes" id="UP000541185"/>
    </source>
</evidence>
<feature type="transmembrane region" description="Helical" evidence="1">
    <location>
        <begin position="20"/>
        <end position="46"/>
    </location>
</feature>
<keyword evidence="1" id="KW-1133">Transmembrane helix</keyword>
<proteinExistence type="predicted"/>
<reference evidence="2 3" key="1">
    <citation type="submission" date="2020-04" db="EMBL/GenBank/DDBJ databases">
        <title>Ramlibacter sp. G-1-2-2 isolated from soil.</title>
        <authorList>
            <person name="Dahal R.H."/>
        </authorList>
    </citation>
    <scope>NUCLEOTIDE SEQUENCE [LARGE SCALE GENOMIC DNA]</scope>
    <source>
        <strain evidence="2 3">G-1-2-2</strain>
    </source>
</reference>
<dbReference type="Proteomes" id="UP000541185">
    <property type="component" value="Unassembled WGS sequence"/>
</dbReference>
<evidence type="ECO:0008006" key="4">
    <source>
        <dbReference type="Google" id="ProtNLM"/>
    </source>
</evidence>